<name>A0A0F7L2N5_9VIRU</name>
<sequence length="100" mass="10817">MGCCRAVPSSDRQVGEGGRKAPRCPRWRSGYDIGPDEPGKRKGHGRILLVRQRLRSPSDGGRYRPGGRDFGCKNPRQTATGIRQGNRSSSNGPADSLAVL</sequence>
<feature type="region of interest" description="Disordered" evidence="1">
    <location>
        <begin position="1"/>
        <end position="100"/>
    </location>
</feature>
<evidence type="ECO:0000313" key="2">
    <source>
        <dbReference type="EMBL" id="AKH45793.1"/>
    </source>
</evidence>
<dbReference type="EMBL" id="KR029577">
    <property type="protein sequence ID" value="AKH45793.1"/>
    <property type="molecule type" value="Genomic_DNA"/>
</dbReference>
<reference evidence="2" key="1">
    <citation type="journal article" date="2015" name="Front. Microbiol.">
        <title>Combining genomic sequencing methods to explore viral diversity and reveal potential virus-host interactions.</title>
        <authorList>
            <person name="Chow C.E."/>
            <person name="Winget D.M."/>
            <person name="White R.A.III."/>
            <person name="Hallam S.J."/>
            <person name="Suttle C.A."/>
        </authorList>
    </citation>
    <scope>NUCLEOTIDE SEQUENCE</scope>
    <source>
        <strain evidence="2">Anoxic3_1</strain>
    </source>
</reference>
<protein>
    <submittedName>
        <fullName evidence="2">Uncharacterized protein</fullName>
    </submittedName>
</protein>
<proteinExistence type="predicted"/>
<evidence type="ECO:0000256" key="1">
    <source>
        <dbReference type="SAM" id="MobiDB-lite"/>
    </source>
</evidence>
<accession>A0A0F7L2N5</accession>
<feature type="compositionally biased region" description="Polar residues" evidence="1">
    <location>
        <begin position="75"/>
        <end position="93"/>
    </location>
</feature>
<reference evidence="2" key="2">
    <citation type="submission" date="2015-03" db="EMBL/GenBank/DDBJ databases">
        <authorList>
            <person name="Chow C.-E.T."/>
            <person name="Winget D.M."/>
            <person name="White R.A.III."/>
            <person name="Hallam S.J."/>
            <person name="Suttle C.A."/>
        </authorList>
    </citation>
    <scope>NUCLEOTIDE SEQUENCE</scope>
    <source>
        <strain evidence="2">Anoxic3_1</strain>
    </source>
</reference>
<organism evidence="2">
    <name type="scientific">uncultured marine virus</name>
    <dbReference type="NCBI Taxonomy" id="186617"/>
    <lineage>
        <taxon>Viruses</taxon>
        <taxon>environmental samples</taxon>
    </lineage>
</organism>